<dbReference type="RefSeq" id="WP_289271284.1">
    <property type="nucleotide sequence ID" value="NZ_OX365700.1"/>
</dbReference>
<dbReference type="GO" id="GO:0019363">
    <property type="term" value="P:pyridine nucleotide biosynthetic process"/>
    <property type="evidence" value="ECO:0007669"/>
    <property type="project" value="UniProtKB-KW"/>
</dbReference>
<dbReference type="GO" id="GO:0046872">
    <property type="term" value="F:metal ion binding"/>
    <property type="evidence" value="ECO:0007669"/>
    <property type="project" value="UniProtKB-KW"/>
</dbReference>
<dbReference type="PANTHER" id="PTHR11080">
    <property type="entry name" value="PYRAZINAMIDASE/NICOTINAMIDASE"/>
    <property type="match status" value="1"/>
</dbReference>
<dbReference type="EMBL" id="OX365700">
    <property type="protein sequence ID" value="CAI4033858.1"/>
    <property type="molecule type" value="Genomic_DNA"/>
</dbReference>
<evidence type="ECO:0000256" key="4">
    <source>
        <dbReference type="ARBA" id="ARBA00022801"/>
    </source>
</evidence>
<protein>
    <recommendedName>
        <fullName evidence="6">nicotinamidase</fullName>
        <ecNumber evidence="6">3.5.1.19</ecNumber>
    </recommendedName>
    <alternativeName>
        <fullName evidence="7">Nicotinamide deamidase</fullName>
    </alternativeName>
</protein>
<feature type="domain" description="Isochorismatase-like" evidence="8">
    <location>
        <begin position="9"/>
        <end position="168"/>
    </location>
</feature>
<organism evidence="9 10">
    <name type="scientific">Nitrospira tepida</name>
    <dbReference type="NCBI Taxonomy" id="2973512"/>
    <lineage>
        <taxon>Bacteria</taxon>
        <taxon>Pseudomonadati</taxon>
        <taxon>Nitrospirota</taxon>
        <taxon>Nitrospiria</taxon>
        <taxon>Nitrospirales</taxon>
        <taxon>Nitrospiraceae</taxon>
        <taxon>Nitrospira</taxon>
    </lineage>
</organism>
<name>A0AA86TBC2_9BACT</name>
<evidence type="ECO:0000313" key="9">
    <source>
        <dbReference type="EMBL" id="CAI4033858.1"/>
    </source>
</evidence>
<dbReference type="SUPFAM" id="SSF52499">
    <property type="entry name" value="Isochorismatase-like hydrolases"/>
    <property type="match status" value="1"/>
</dbReference>
<evidence type="ECO:0000256" key="6">
    <source>
        <dbReference type="ARBA" id="ARBA00039017"/>
    </source>
</evidence>
<dbReference type="Gene3D" id="3.40.50.850">
    <property type="entry name" value="Isochorismatase-like"/>
    <property type="match status" value="1"/>
</dbReference>
<comment type="similarity">
    <text evidence="1">Belongs to the isochorismatase family.</text>
</comment>
<dbReference type="PANTHER" id="PTHR11080:SF2">
    <property type="entry name" value="LD05707P"/>
    <property type="match status" value="1"/>
</dbReference>
<dbReference type="EC" id="3.5.1.19" evidence="6"/>
<dbReference type="InterPro" id="IPR036380">
    <property type="entry name" value="Isochorismatase-like_sf"/>
</dbReference>
<gene>
    <name evidence="9" type="ORF">DNFV4_04300</name>
</gene>
<dbReference type="GO" id="GO:0008936">
    <property type="term" value="F:nicotinamidase activity"/>
    <property type="evidence" value="ECO:0007669"/>
    <property type="project" value="UniProtKB-EC"/>
</dbReference>
<evidence type="ECO:0000256" key="5">
    <source>
        <dbReference type="ARBA" id="ARBA00037900"/>
    </source>
</evidence>
<comment type="pathway">
    <text evidence="5">Cofactor biosynthesis; nicotinate biosynthesis; nicotinate from nicotinamide: step 1/1.</text>
</comment>
<evidence type="ECO:0000256" key="1">
    <source>
        <dbReference type="ARBA" id="ARBA00006336"/>
    </source>
</evidence>
<dbReference type="InterPro" id="IPR052347">
    <property type="entry name" value="Isochorismatase_Nicotinamidase"/>
</dbReference>
<evidence type="ECO:0000313" key="10">
    <source>
        <dbReference type="Proteomes" id="UP001179121"/>
    </source>
</evidence>
<reference evidence="9" key="1">
    <citation type="submission" date="2022-10" db="EMBL/GenBank/DDBJ databases">
        <authorList>
            <person name="Koch H."/>
        </authorList>
    </citation>
    <scope>NUCLEOTIDE SEQUENCE</scope>
    <source>
        <strain evidence="9">DNF</strain>
    </source>
</reference>
<evidence type="ECO:0000256" key="7">
    <source>
        <dbReference type="ARBA" id="ARBA00043224"/>
    </source>
</evidence>
<dbReference type="AlphaFoldDB" id="A0AA86TBC2"/>
<evidence type="ECO:0000256" key="3">
    <source>
        <dbReference type="ARBA" id="ARBA00022723"/>
    </source>
</evidence>
<sequence>MIALTAGDALLIADIQNDFLPGGALGITGGDRILPALHRYMERFQAKGLPIWLSRDWHPSDHCSFKERGGPWPVHCVADTAGALPPPSFHPPSQAFTIYKATARDREAYSAFQETSLDRELRAQGVRRLFIGGLATDYCVLNSVKDGLRLGYTVHLLMDGICAVNASPTDGKQAEDEMIRLGARPTRLEDLAS</sequence>
<keyword evidence="4" id="KW-0378">Hydrolase</keyword>
<proteinExistence type="inferred from homology"/>
<dbReference type="Pfam" id="PF00857">
    <property type="entry name" value="Isochorismatase"/>
    <property type="match status" value="1"/>
</dbReference>
<dbReference type="InterPro" id="IPR000868">
    <property type="entry name" value="Isochorismatase-like_dom"/>
</dbReference>
<keyword evidence="3" id="KW-0479">Metal-binding</keyword>
<dbReference type="KEGG" id="nti:DNFV4_04300"/>
<accession>A0AA86TBC2</accession>
<keyword evidence="10" id="KW-1185">Reference proteome</keyword>
<dbReference type="Proteomes" id="UP001179121">
    <property type="component" value="Chromosome"/>
</dbReference>
<keyword evidence="2" id="KW-0662">Pyridine nucleotide biosynthesis</keyword>
<evidence type="ECO:0000259" key="8">
    <source>
        <dbReference type="Pfam" id="PF00857"/>
    </source>
</evidence>
<evidence type="ECO:0000256" key="2">
    <source>
        <dbReference type="ARBA" id="ARBA00022642"/>
    </source>
</evidence>